<protein>
    <submittedName>
        <fullName evidence="2">Putative salp15</fullName>
    </submittedName>
</protein>
<dbReference type="EMBL" id="GADI01007870">
    <property type="protein sequence ID" value="JAA65938.1"/>
    <property type="molecule type" value="mRNA"/>
</dbReference>
<evidence type="ECO:0000256" key="1">
    <source>
        <dbReference type="SAM" id="SignalP"/>
    </source>
</evidence>
<organism evidence="2">
    <name type="scientific">Ixodes ricinus</name>
    <name type="common">Common tick</name>
    <name type="synonym">Acarus ricinus</name>
    <dbReference type="NCBI Taxonomy" id="34613"/>
    <lineage>
        <taxon>Eukaryota</taxon>
        <taxon>Metazoa</taxon>
        <taxon>Ecdysozoa</taxon>
        <taxon>Arthropoda</taxon>
        <taxon>Chelicerata</taxon>
        <taxon>Arachnida</taxon>
        <taxon>Acari</taxon>
        <taxon>Parasitiformes</taxon>
        <taxon>Ixodida</taxon>
        <taxon>Ixodoidea</taxon>
        <taxon>Ixodidae</taxon>
        <taxon>Ixodinae</taxon>
        <taxon>Ixodes</taxon>
    </lineage>
</organism>
<name>A0A0K8R4W9_IXORI</name>
<feature type="signal peptide" evidence="1">
    <location>
        <begin position="1"/>
        <end position="33"/>
    </location>
</feature>
<feature type="chain" id="PRO_5005516174" evidence="1">
    <location>
        <begin position="34"/>
        <end position="116"/>
    </location>
</feature>
<sequence length="116" mass="12775">MPKTGRLFLMTGNQRVITVLLVLFLHSLQITSAGGPIIKGNFGNLAPECEEKVRNMIKGIPDVTEVTLRLRECDFHYIRETSTGRMQGWYGLPVGFPCAFGSTCDDNGKCKCSSCS</sequence>
<evidence type="ECO:0000313" key="2">
    <source>
        <dbReference type="EMBL" id="JAA65938.1"/>
    </source>
</evidence>
<accession>A0A0K8R4W9</accession>
<reference evidence="2" key="1">
    <citation type="submission" date="2012-12" db="EMBL/GenBank/DDBJ databases">
        <title>Identification and characterization of a phenylalanine ammonia-lyase gene family in Isatis indigotica Fort.</title>
        <authorList>
            <person name="Liu Q."/>
            <person name="Chen J."/>
            <person name="Zhou X."/>
            <person name="Di P."/>
            <person name="Xiao Y."/>
            <person name="Xuan H."/>
            <person name="Zhang L."/>
            <person name="Chen W."/>
        </authorList>
    </citation>
    <scope>NUCLEOTIDE SEQUENCE</scope>
    <source>
        <tissue evidence="2">Salivary gland</tissue>
    </source>
</reference>
<keyword evidence="1" id="KW-0732">Signal</keyword>
<proteinExistence type="evidence at transcript level"/>
<dbReference type="AlphaFoldDB" id="A0A0K8R4W9"/>